<organism evidence="1 2">
    <name type="scientific">Rhabditophanes sp. KR3021</name>
    <dbReference type="NCBI Taxonomy" id="114890"/>
    <lineage>
        <taxon>Eukaryota</taxon>
        <taxon>Metazoa</taxon>
        <taxon>Ecdysozoa</taxon>
        <taxon>Nematoda</taxon>
        <taxon>Chromadorea</taxon>
        <taxon>Rhabditida</taxon>
        <taxon>Tylenchina</taxon>
        <taxon>Panagrolaimomorpha</taxon>
        <taxon>Strongyloidoidea</taxon>
        <taxon>Alloionematidae</taxon>
        <taxon>Rhabditophanes</taxon>
    </lineage>
</organism>
<evidence type="ECO:0000313" key="2">
    <source>
        <dbReference type="WBParaSite" id="RSKR_0000742000.1"/>
    </source>
</evidence>
<protein>
    <submittedName>
        <fullName evidence="2">[Histone H3]-lysine(27) N-trimethyltransferase</fullName>
    </submittedName>
</protein>
<name>A0AC35U440_9BILA</name>
<sequence length="1744" mass="193498">MDLSTFLLTCENPTGADPKICAKILAGIVTINNKNSGKNDSMIKKNRDLFVNRRTNPPPIVPFYSDVNVGKIWHVRNNRIKEDNVEIDNPNICRADVNNFCEPIEFKHSEDKFFKKQHFPDFSQIRNARVYATADRNFKGEEDGYLHHQMESIHAENGKAVFNPDENELDIFPEGVRGLHDNYPNIKMDSFVYYDSMRTIMYSFPELEKKAVITNFHYLFPLMGSLRMIEDTINILERRFGYVTPDKSDPLSHVPLTAIKWCSRCALVDSCRCDRNNINNPRQQHYDPEDAAEIKTKTPCGIDCFKRRACTHGKVSAIKSKDCFNYYENVNLPLMFALYGDDYCKIKIHFMRMFNEPIECHRVASYCELFCKKTIKVQKRIPLAKGADKQVPYSVFSKTITHSYLENGTYQNYRPYEPCHHAGECSKALGCPCALANNICSPNCFCPPNCAAKFTGCNCKYGDCSTTKCSCFTLGWECVPGFCKNCNCDTTKPDAQPICKNSFLSRGVTRRLIVANSDIAGFGVYADDFIEKGDFITEYCGEVLSNNEAERRGRIYDTTGWSYLFSLNENEHVDSYMHGNLARFINCSSSSPNCLAKIVIVNGIQRIAMYANKNIQKGEELFFDYKYNNHQKKNFVEIDATHSKCHAKKLKQDNECEERKLKRDAELVDRKSKKGVEPVEKKLKMLPESADRKLKRLPEPIPNKNKKSIEPVYKKSKMDLESDLIKSRRDSEPVEKKIKWNTESYITKLRKTCEPFVLKLAKPSIVVEKKPINYRKPEGPRGRRSLTKNAHPQSIVQLKNADDRSQEAETVVEEKLLETMLSNDIVPFKRLFQNNTFQAKSKIKNISVGGKVKNTPVGIKAKNNPVGVKVKSTTVGVKMTNNSFKPKSKNTAVGAKVTNTPVGEKVAIAPINAKVKNAAIRTKVSTASLVGARVTNTALGVKVEITAVGPKAKKTSVGSKTTNTSIGARIASTSPIRARFTSNSIGTRIASTPVEPKSKNTPVGARLSSTSLIRKRVKNTSIGAKVASTSSVGSRITNNSTAARVARTPVEPKVKNTPAERKVISTPVKRKVLSNAGEGKIASSPIGAKVKKTPVESRVRNTLVEPKNISTPVVANHISTLAAAKLTSATVETNVPVETETTNMNAFSDIHSMTTPIAPVENKVVKLNASFERKFRRDNLQFEAKLIRHNPEVPFIKDITARKLAKILPSKRLSKDIGSVAAKTVTESLNRRLRKDDTPVETKNVAVCESLDRKSKKSNVSVESKIANESFERRLRKSNVPAETKIVNEAVSLDRKLRKDLESLEKRLKYDTEPVLKKSKSDPESISRKLKPDTAPIAKRLSKRNEPPPCVEKIVSQINFSSLTMSSTVASLEKKKIDYAAYEIVEKDEVIRFVVDCMKAVGTNPEHASMLARVLVLGDNRGHYSHGINRLEMYMKDVQSNICKGDGVPIILKSKGSTAWVDGSNLLGPVVADFCTKIAIDKCKEHGVGWVVTKGSNHYGIAGAYALQCMNEGLIGMSFTNTSPLTFPTRSSKAALGTNPLSVAAPALNNDSFVLDMATTSVAIGKIELAKRKQQQVPVTWGVSSTGEVSTDPSTILNGGGLAPLGGAEESSGYKGYGLGAMVELYCGILAGSHWGPNVRRWMATSAEADLGQCFVAIDPECFAPGFNGRLQDFIDTLRDLPSSHPDNLSVEVAGDPERCHEEFVRQLKGIPYHPNQILNGLEIALNYGVKPMQTLGLVSDSNI</sequence>
<dbReference type="Proteomes" id="UP000095286">
    <property type="component" value="Unplaced"/>
</dbReference>
<accession>A0AC35U440</accession>
<evidence type="ECO:0000313" key="1">
    <source>
        <dbReference type="Proteomes" id="UP000095286"/>
    </source>
</evidence>
<proteinExistence type="predicted"/>
<dbReference type="WBParaSite" id="RSKR_0000742000.1">
    <property type="protein sequence ID" value="RSKR_0000742000.1"/>
    <property type="gene ID" value="RSKR_0000742000"/>
</dbReference>
<reference evidence="2" key="1">
    <citation type="submission" date="2016-11" db="UniProtKB">
        <authorList>
            <consortium name="WormBaseParasite"/>
        </authorList>
    </citation>
    <scope>IDENTIFICATION</scope>
    <source>
        <strain evidence="2">KR3021</strain>
    </source>
</reference>